<dbReference type="InterPro" id="IPR027462">
    <property type="entry name" value="ZapD_C"/>
</dbReference>
<keyword evidence="1 5" id="KW-0963">Cytoplasm</keyword>
<proteinExistence type="inferred from homology"/>
<dbReference type="GO" id="GO:0005737">
    <property type="term" value="C:cytoplasm"/>
    <property type="evidence" value="ECO:0007669"/>
    <property type="project" value="UniProtKB-SubCell"/>
</dbReference>
<comment type="subunit">
    <text evidence="5">Interacts with FtsZ.</text>
</comment>
<dbReference type="PANTHER" id="PTHR39455:SF1">
    <property type="entry name" value="CELL DIVISION PROTEIN ZAPD"/>
    <property type="match status" value="1"/>
</dbReference>
<evidence type="ECO:0000256" key="2">
    <source>
        <dbReference type="ARBA" id="ARBA00022618"/>
    </source>
</evidence>
<comment type="similarity">
    <text evidence="5">Belongs to the ZapD family.</text>
</comment>
<dbReference type="OrthoDB" id="5294622at2"/>
<dbReference type="Gene3D" id="1.10.3900.10">
    <property type="entry name" value="YacF-like"/>
    <property type="match status" value="1"/>
</dbReference>
<keyword evidence="2 5" id="KW-0132">Cell division</keyword>
<dbReference type="RefSeq" id="WP_076604211.1">
    <property type="nucleotide sequence ID" value="NZ_FTMD01000021.1"/>
</dbReference>
<gene>
    <name evidence="5" type="primary">zapD</name>
    <name evidence="6" type="ORF">SAMN05421829_12167</name>
</gene>
<dbReference type="GO" id="GO:0032153">
    <property type="term" value="C:cell division site"/>
    <property type="evidence" value="ECO:0007669"/>
    <property type="project" value="TreeGrafter"/>
</dbReference>
<name>A0A1N7C3T4_9RHOO</name>
<evidence type="ECO:0000313" key="6">
    <source>
        <dbReference type="EMBL" id="SIR58104.1"/>
    </source>
</evidence>
<dbReference type="EMBL" id="FTMD01000021">
    <property type="protein sequence ID" value="SIR58104.1"/>
    <property type="molecule type" value="Genomic_DNA"/>
</dbReference>
<comment type="function">
    <text evidence="5">Cell division factor that enhances FtsZ-ring assembly. Directly interacts with FtsZ and promotes bundling of FtsZ protofilaments, with a reduction in FtsZ GTPase activity.</text>
</comment>
<dbReference type="STRING" id="34027.SAMN05421829_12167"/>
<dbReference type="SUPFAM" id="SSF160950">
    <property type="entry name" value="YacF-like"/>
    <property type="match status" value="1"/>
</dbReference>
<evidence type="ECO:0000256" key="4">
    <source>
        <dbReference type="ARBA" id="ARBA00023306"/>
    </source>
</evidence>
<evidence type="ECO:0000256" key="3">
    <source>
        <dbReference type="ARBA" id="ARBA00023210"/>
    </source>
</evidence>
<reference evidence="7" key="1">
    <citation type="submission" date="2017-01" db="EMBL/GenBank/DDBJ databases">
        <authorList>
            <person name="Varghese N."/>
            <person name="Submissions S."/>
        </authorList>
    </citation>
    <scope>NUCLEOTIDE SEQUENCE [LARGE SCALE GENOMIC DNA]</scope>
    <source>
        <strain evidence="7">ATCC 51758</strain>
    </source>
</reference>
<dbReference type="GO" id="GO:0000917">
    <property type="term" value="P:division septum assembly"/>
    <property type="evidence" value="ECO:0007669"/>
    <property type="project" value="UniProtKB-KW"/>
</dbReference>
<keyword evidence="7" id="KW-1185">Reference proteome</keyword>
<dbReference type="Proteomes" id="UP000186819">
    <property type="component" value="Unassembled WGS sequence"/>
</dbReference>
<dbReference type="GO" id="GO:0043093">
    <property type="term" value="P:FtsZ-dependent cytokinesis"/>
    <property type="evidence" value="ECO:0007669"/>
    <property type="project" value="UniProtKB-UniRule"/>
</dbReference>
<evidence type="ECO:0000313" key="7">
    <source>
        <dbReference type="Proteomes" id="UP000186819"/>
    </source>
</evidence>
<dbReference type="PANTHER" id="PTHR39455">
    <property type="entry name" value="CELL DIVISION PROTEIN ZAPD"/>
    <property type="match status" value="1"/>
</dbReference>
<evidence type="ECO:0000256" key="5">
    <source>
        <dbReference type="HAMAP-Rule" id="MF_01092"/>
    </source>
</evidence>
<dbReference type="AlphaFoldDB" id="A0A1N7C3T4"/>
<keyword evidence="4 5" id="KW-0131">Cell cycle</keyword>
<dbReference type="Gene3D" id="2.60.440.10">
    <property type="entry name" value="YacF-like domains"/>
    <property type="match status" value="1"/>
</dbReference>
<sequence>MISYEYPLNERIRTLLRLEDLYSKLAHFSRGDAPQDHHVTLLTLFEILEVAGRADLKVDLVQELERQRQILISFRNNPEISEEALSGALYEIEQASSSLLAMAGKIGQYLRENEWLMAIRSRASIPGGVCQFDLPSYHYWLQRDADQRRHDLSNWVHPMLPIRDGLSIVLRLLRASGRPETQLARGGTYQLMMAGRSAQMLRLRLSPADAVVPEISANKYALNVRFMLSETVIRPRLAERDVNFELTFCSL</sequence>
<organism evidence="6 7">
    <name type="scientific">Aromatoleum tolulyticum</name>
    <dbReference type="NCBI Taxonomy" id="34027"/>
    <lineage>
        <taxon>Bacteria</taxon>
        <taxon>Pseudomonadati</taxon>
        <taxon>Pseudomonadota</taxon>
        <taxon>Betaproteobacteria</taxon>
        <taxon>Rhodocyclales</taxon>
        <taxon>Rhodocyclaceae</taxon>
        <taxon>Aromatoleum</taxon>
    </lineage>
</organism>
<protein>
    <recommendedName>
        <fullName evidence="5">Cell division protein ZapD</fullName>
    </recommendedName>
    <alternativeName>
        <fullName evidence="5">Z ring-associated protein D</fullName>
    </alternativeName>
</protein>
<accession>A0A1N7C3T4</accession>
<evidence type="ECO:0000256" key="1">
    <source>
        <dbReference type="ARBA" id="ARBA00022490"/>
    </source>
</evidence>
<keyword evidence="3 5" id="KW-0717">Septation</keyword>
<dbReference type="Pfam" id="PF07072">
    <property type="entry name" value="ZapD"/>
    <property type="match status" value="1"/>
</dbReference>
<dbReference type="InterPro" id="IPR036268">
    <property type="entry name" value="ZapD_sf"/>
</dbReference>
<dbReference type="InterPro" id="IPR009777">
    <property type="entry name" value="ZapD"/>
</dbReference>
<dbReference type="HAMAP" id="MF_01092">
    <property type="entry name" value="ZapD"/>
    <property type="match status" value="1"/>
</dbReference>
<dbReference type="NCBIfam" id="NF003656">
    <property type="entry name" value="PRK05287.1-4"/>
    <property type="match status" value="1"/>
</dbReference>
<comment type="subcellular location">
    <subcellularLocation>
        <location evidence="5">Cytoplasm</location>
    </subcellularLocation>
    <text evidence="5">Localizes to mid-cell in an FtsZ-dependent manner.</text>
</comment>